<sequence>MDWIERLNEAIRYIEENLTGKIEYEKLGQIACCSAYHFQRMFTYMAGMPLSEYIRKRKMSLAAVDLQEDGAKVIDIAAKYGYASPTAFNRAFQSVHGITPSSVKNEGTAIKSFPPITFKIMVKGVEEMNYRIETKGAFRIVGKSYPLSREIEQNFLEVPQMWDEAVEDGTIKKIISLMNAQPQGVLGISACSDDEQWRYYIAVSSSADIDDSLEEYIIPESMWAIFPGAGTGKSIQELEKRIVTEWLPTSGFEFTEGPDIEVYFNPDPQKTTYEVWIPVKKKQS</sequence>
<dbReference type="InterPro" id="IPR050959">
    <property type="entry name" value="MarA-like"/>
</dbReference>
<evidence type="ECO:0000259" key="4">
    <source>
        <dbReference type="PROSITE" id="PS01124"/>
    </source>
</evidence>
<dbReference type="Gene3D" id="1.10.10.60">
    <property type="entry name" value="Homeodomain-like"/>
    <property type="match status" value="2"/>
</dbReference>
<dbReference type="Pfam" id="PF06445">
    <property type="entry name" value="GyrI-like"/>
    <property type="match status" value="1"/>
</dbReference>
<evidence type="ECO:0000256" key="2">
    <source>
        <dbReference type="ARBA" id="ARBA00023125"/>
    </source>
</evidence>
<keyword evidence="2" id="KW-0238">DNA-binding</keyword>
<dbReference type="SUPFAM" id="SSF55136">
    <property type="entry name" value="Probable bacterial effector-binding domain"/>
    <property type="match status" value="1"/>
</dbReference>
<protein>
    <submittedName>
        <fullName evidence="5">AraC family transcriptional regulator</fullName>
    </submittedName>
</protein>
<dbReference type="EMBL" id="AP027742">
    <property type="protein sequence ID" value="BDZ78650.1"/>
    <property type="molecule type" value="Genomic_DNA"/>
</dbReference>
<keyword evidence="6" id="KW-1185">Reference proteome</keyword>
<dbReference type="InterPro" id="IPR009057">
    <property type="entry name" value="Homeodomain-like_sf"/>
</dbReference>
<dbReference type="InterPro" id="IPR011256">
    <property type="entry name" value="Reg_factor_effector_dom_sf"/>
</dbReference>
<reference evidence="6" key="1">
    <citation type="journal article" date="2023" name="Int. J. Syst. Evol. Microbiol.">
        <title>Claveliimonas bilis gen. nov., sp. nov., deoxycholic acid-producing bacteria isolated from human faeces, and reclassification of Sellimonas monacensis Zenner et al. 2021 as Claveliimonas monacensis comb. nov.</title>
        <authorList>
            <person name="Hisatomi A."/>
            <person name="Kastawa N.W.E.P.G."/>
            <person name="Song I."/>
            <person name="Ohkuma M."/>
            <person name="Fukiya S."/>
            <person name="Sakamoto M."/>
        </authorList>
    </citation>
    <scope>NUCLEOTIDE SEQUENCE [LARGE SCALE GENOMIC DNA]</scope>
    <source>
        <strain evidence="6">12BBH14</strain>
    </source>
</reference>
<dbReference type="InterPro" id="IPR020449">
    <property type="entry name" value="Tscrpt_reg_AraC-type_HTH"/>
</dbReference>
<dbReference type="PROSITE" id="PS01124">
    <property type="entry name" value="HTH_ARAC_FAMILY_2"/>
    <property type="match status" value="1"/>
</dbReference>
<dbReference type="RefSeq" id="WP_316265718.1">
    <property type="nucleotide sequence ID" value="NZ_AP027742.1"/>
</dbReference>
<evidence type="ECO:0000256" key="3">
    <source>
        <dbReference type="ARBA" id="ARBA00023163"/>
    </source>
</evidence>
<name>A0ABM8ID36_9FIRM</name>
<proteinExistence type="predicted"/>
<gene>
    <name evidence="5" type="ORF">Lac1_28330</name>
</gene>
<dbReference type="InterPro" id="IPR018062">
    <property type="entry name" value="HTH_AraC-typ_CS"/>
</dbReference>
<dbReference type="InterPro" id="IPR010499">
    <property type="entry name" value="AraC_E-bd"/>
</dbReference>
<dbReference type="Proteomes" id="UP001305815">
    <property type="component" value="Chromosome"/>
</dbReference>
<evidence type="ECO:0000256" key="1">
    <source>
        <dbReference type="ARBA" id="ARBA00023015"/>
    </source>
</evidence>
<accession>A0ABM8ID36</accession>
<dbReference type="PRINTS" id="PR00032">
    <property type="entry name" value="HTHARAC"/>
</dbReference>
<dbReference type="SMART" id="SM00342">
    <property type="entry name" value="HTH_ARAC"/>
    <property type="match status" value="1"/>
</dbReference>
<evidence type="ECO:0000313" key="6">
    <source>
        <dbReference type="Proteomes" id="UP001305815"/>
    </source>
</evidence>
<dbReference type="PANTHER" id="PTHR47504">
    <property type="entry name" value="RIGHT ORIGIN-BINDING PROTEIN"/>
    <property type="match status" value="1"/>
</dbReference>
<dbReference type="InterPro" id="IPR029442">
    <property type="entry name" value="GyrI-like"/>
</dbReference>
<dbReference type="Gene3D" id="3.20.80.10">
    <property type="entry name" value="Regulatory factor, effector binding domain"/>
    <property type="match status" value="1"/>
</dbReference>
<keyword evidence="3" id="KW-0804">Transcription</keyword>
<organism evidence="5 6">
    <name type="scientific">Claveliimonas bilis</name>
    <dbReference type="NCBI Taxonomy" id="3028070"/>
    <lineage>
        <taxon>Bacteria</taxon>
        <taxon>Bacillati</taxon>
        <taxon>Bacillota</taxon>
        <taxon>Clostridia</taxon>
        <taxon>Lachnospirales</taxon>
        <taxon>Lachnospiraceae</taxon>
        <taxon>Claveliimonas</taxon>
    </lineage>
</organism>
<dbReference type="PROSITE" id="PS00041">
    <property type="entry name" value="HTH_ARAC_FAMILY_1"/>
    <property type="match status" value="1"/>
</dbReference>
<keyword evidence="1" id="KW-0805">Transcription regulation</keyword>
<evidence type="ECO:0000313" key="5">
    <source>
        <dbReference type="EMBL" id="BDZ78650.1"/>
    </source>
</evidence>
<dbReference type="SMART" id="SM00871">
    <property type="entry name" value="AraC_E_bind"/>
    <property type="match status" value="1"/>
</dbReference>
<feature type="domain" description="HTH araC/xylS-type" evidence="4">
    <location>
        <begin position="8"/>
        <end position="106"/>
    </location>
</feature>
<dbReference type="InterPro" id="IPR018060">
    <property type="entry name" value="HTH_AraC"/>
</dbReference>
<dbReference type="Pfam" id="PF12833">
    <property type="entry name" value="HTH_18"/>
    <property type="match status" value="1"/>
</dbReference>
<dbReference type="SUPFAM" id="SSF46689">
    <property type="entry name" value="Homeodomain-like"/>
    <property type="match status" value="2"/>
</dbReference>
<dbReference type="PANTHER" id="PTHR47504:SF5">
    <property type="entry name" value="RIGHT ORIGIN-BINDING PROTEIN"/>
    <property type="match status" value="1"/>
</dbReference>